<dbReference type="Proteomes" id="UP001066276">
    <property type="component" value="Chromosome 4_2"/>
</dbReference>
<sequence>MKHQDDLEKMVAHMRAETLKLGKDWLCAKMEDNVAEGDVQFVHITKEDTKEAEPVGHPTHNAAKRQRVERRQAKRVAKSPKAANPPDEAPAVVEAPGK</sequence>
<dbReference type="AlphaFoldDB" id="A0AAV7SK76"/>
<gene>
    <name evidence="2" type="ORF">NDU88_004913</name>
</gene>
<feature type="compositionally biased region" description="Low complexity" evidence="1">
    <location>
        <begin position="82"/>
        <end position="98"/>
    </location>
</feature>
<evidence type="ECO:0000256" key="1">
    <source>
        <dbReference type="SAM" id="MobiDB-lite"/>
    </source>
</evidence>
<comment type="caution">
    <text evidence="2">The sequence shown here is derived from an EMBL/GenBank/DDBJ whole genome shotgun (WGS) entry which is preliminary data.</text>
</comment>
<feature type="compositionally biased region" description="Basic residues" evidence="1">
    <location>
        <begin position="62"/>
        <end position="78"/>
    </location>
</feature>
<feature type="region of interest" description="Disordered" evidence="1">
    <location>
        <begin position="47"/>
        <end position="98"/>
    </location>
</feature>
<evidence type="ECO:0000313" key="3">
    <source>
        <dbReference type="Proteomes" id="UP001066276"/>
    </source>
</evidence>
<dbReference type="EMBL" id="JANPWB010000008">
    <property type="protein sequence ID" value="KAJ1164476.1"/>
    <property type="molecule type" value="Genomic_DNA"/>
</dbReference>
<accession>A0AAV7SK76</accession>
<keyword evidence="3" id="KW-1185">Reference proteome</keyword>
<organism evidence="2 3">
    <name type="scientific">Pleurodeles waltl</name>
    <name type="common">Iberian ribbed newt</name>
    <dbReference type="NCBI Taxonomy" id="8319"/>
    <lineage>
        <taxon>Eukaryota</taxon>
        <taxon>Metazoa</taxon>
        <taxon>Chordata</taxon>
        <taxon>Craniata</taxon>
        <taxon>Vertebrata</taxon>
        <taxon>Euteleostomi</taxon>
        <taxon>Amphibia</taxon>
        <taxon>Batrachia</taxon>
        <taxon>Caudata</taxon>
        <taxon>Salamandroidea</taxon>
        <taxon>Salamandridae</taxon>
        <taxon>Pleurodelinae</taxon>
        <taxon>Pleurodeles</taxon>
    </lineage>
</organism>
<protein>
    <submittedName>
        <fullName evidence="2">Uncharacterized protein</fullName>
    </submittedName>
</protein>
<proteinExistence type="predicted"/>
<evidence type="ECO:0000313" key="2">
    <source>
        <dbReference type="EMBL" id="KAJ1164476.1"/>
    </source>
</evidence>
<name>A0AAV7SK76_PLEWA</name>
<reference evidence="2" key="1">
    <citation type="journal article" date="2022" name="bioRxiv">
        <title>Sequencing and chromosome-scale assembly of the giantPleurodeles waltlgenome.</title>
        <authorList>
            <person name="Brown T."/>
            <person name="Elewa A."/>
            <person name="Iarovenko S."/>
            <person name="Subramanian E."/>
            <person name="Araus A.J."/>
            <person name="Petzold A."/>
            <person name="Susuki M."/>
            <person name="Suzuki K.-i.T."/>
            <person name="Hayashi T."/>
            <person name="Toyoda A."/>
            <person name="Oliveira C."/>
            <person name="Osipova E."/>
            <person name="Leigh N.D."/>
            <person name="Simon A."/>
            <person name="Yun M.H."/>
        </authorList>
    </citation>
    <scope>NUCLEOTIDE SEQUENCE</scope>
    <source>
        <strain evidence="2">20211129_DDA</strain>
        <tissue evidence="2">Liver</tissue>
    </source>
</reference>